<organism evidence="6 8">
    <name type="scientific">Bursaphelenchus xylophilus</name>
    <name type="common">Pinewood nematode worm</name>
    <name type="synonym">Aphelenchoides xylophilus</name>
    <dbReference type="NCBI Taxonomy" id="6326"/>
    <lineage>
        <taxon>Eukaryota</taxon>
        <taxon>Metazoa</taxon>
        <taxon>Ecdysozoa</taxon>
        <taxon>Nematoda</taxon>
        <taxon>Chromadorea</taxon>
        <taxon>Rhabditida</taxon>
        <taxon>Tylenchina</taxon>
        <taxon>Tylenchomorpha</taxon>
        <taxon>Aphelenchoidea</taxon>
        <taxon>Aphelenchoididae</taxon>
        <taxon>Bursaphelenchus</taxon>
    </lineage>
</organism>
<dbReference type="OrthoDB" id="5863778at2759"/>
<reference evidence="8" key="1">
    <citation type="submission" date="2016-11" db="UniProtKB">
        <authorList>
            <consortium name="WormBaseParasite"/>
        </authorList>
    </citation>
    <scope>IDENTIFICATION</scope>
</reference>
<evidence type="ECO:0000256" key="2">
    <source>
        <dbReference type="ARBA" id="ARBA00023157"/>
    </source>
</evidence>
<evidence type="ECO:0000313" key="7">
    <source>
        <dbReference type="Proteomes" id="UP000659654"/>
    </source>
</evidence>
<evidence type="ECO:0000256" key="3">
    <source>
        <dbReference type="SAM" id="MobiDB-lite"/>
    </source>
</evidence>
<dbReference type="EMBL" id="CAJFCV020000004">
    <property type="protein sequence ID" value="CAG9118532.1"/>
    <property type="molecule type" value="Genomic_DNA"/>
</dbReference>
<dbReference type="EMBL" id="CAJFDI010000004">
    <property type="protein sequence ID" value="CAD5228087.1"/>
    <property type="molecule type" value="Genomic_DNA"/>
</dbReference>
<evidence type="ECO:0000313" key="6">
    <source>
        <dbReference type="Proteomes" id="UP000095284"/>
    </source>
</evidence>
<keyword evidence="2" id="KW-1015">Disulfide bond</keyword>
<dbReference type="WBParaSite" id="BXY_0192300.1">
    <property type="protein sequence ID" value="BXY_0192300.1"/>
    <property type="gene ID" value="BXY_0192300"/>
</dbReference>
<dbReference type="AlphaFoldDB" id="A0A1I7RMI8"/>
<dbReference type="Gene3D" id="1.10.10.1870">
    <property type="entry name" value="ShTK domain-like"/>
    <property type="match status" value="1"/>
</dbReference>
<dbReference type="PANTHER" id="PTHR46219:SF5">
    <property type="entry name" value="SHKT DOMAIN-CONTAINING PROTEIN"/>
    <property type="match status" value="1"/>
</dbReference>
<proteinExistence type="predicted"/>
<feature type="domain" description="ShKT" evidence="4">
    <location>
        <begin position="161"/>
        <end position="202"/>
    </location>
</feature>
<name>A0A1I7RMI8_BURXY</name>
<keyword evidence="1" id="KW-0732">Signal</keyword>
<reference evidence="5" key="2">
    <citation type="submission" date="2020-09" db="EMBL/GenBank/DDBJ databases">
        <authorList>
            <person name="Kikuchi T."/>
        </authorList>
    </citation>
    <scope>NUCLEOTIDE SEQUENCE</scope>
    <source>
        <strain evidence="5">Ka4C1</strain>
    </source>
</reference>
<dbReference type="Pfam" id="PF01549">
    <property type="entry name" value="ShK"/>
    <property type="match status" value="2"/>
</dbReference>
<accession>A0A1I7RMI8</accession>
<evidence type="ECO:0000313" key="8">
    <source>
        <dbReference type="WBParaSite" id="BXY_0192300.1"/>
    </source>
</evidence>
<dbReference type="Proteomes" id="UP000095284">
    <property type="component" value="Unplaced"/>
</dbReference>
<feature type="domain" description="ShKT" evidence="4">
    <location>
        <begin position="227"/>
        <end position="268"/>
    </location>
</feature>
<feature type="compositionally biased region" description="Polar residues" evidence="3">
    <location>
        <begin position="71"/>
        <end position="85"/>
    </location>
</feature>
<feature type="region of interest" description="Disordered" evidence="3">
    <location>
        <begin position="64"/>
        <end position="94"/>
    </location>
</feature>
<keyword evidence="7" id="KW-1185">Reference proteome</keyword>
<dbReference type="Gene3D" id="1.10.10.1940">
    <property type="match status" value="1"/>
</dbReference>
<evidence type="ECO:0000259" key="4">
    <source>
        <dbReference type="SMART" id="SM00254"/>
    </source>
</evidence>
<evidence type="ECO:0000256" key="1">
    <source>
        <dbReference type="ARBA" id="ARBA00022729"/>
    </source>
</evidence>
<dbReference type="Proteomes" id="UP000659654">
    <property type="component" value="Unassembled WGS sequence"/>
</dbReference>
<dbReference type="PANTHER" id="PTHR46219">
    <property type="entry name" value="PROTEIN CBG11138"/>
    <property type="match status" value="1"/>
</dbReference>
<gene>
    <name evidence="5" type="ORF">BXYJ_LOCUS10269</name>
</gene>
<feature type="region of interest" description="Disordered" evidence="3">
    <location>
        <begin position="131"/>
        <end position="153"/>
    </location>
</feature>
<sequence length="289" mass="33617">MTFCPETTRLDKATSLCCKSREEIYCAPPLELANDGIACPDTHPYNERKGLCCGPGLMLLKQEAKKKPNSELRSTSRPVHPTTTPRFVPETNKENSRVIFSTEETLTRHEIEQLNRQGLDKLKRVYATTTTVVPPLRRRKSKKHPRRKKKHRKVIESEDFDCDDFALPGRQSDCPYRRHLCHNKSFHSIMRNQCPKTCGYCNRLPAVEEENVIYTRITPQDFSEEIDCVDKEDENGVSECPKNKLKCLAGPFVHFMQKECPVTCGYCKRYLKRRVLPHREIDSQDYEYF</sequence>
<dbReference type="SMART" id="SM00254">
    <property type="entry name" value="ShKT"/>
    <property type="match status" value="2"/>
</dbReference>
<dbReference type="FunFam" id="1.10.10.1940:FF:000002">
    <property type="entry name" value="PHAryngeal gland Toxin-related"/>
    <property type="match status" value="1"/>
</dbReference>
<dbReference type="Proteomes" id="UP000582659">
    <property type="component" value="Unassembled WGS sequence"/>
</dbReference>
<protein>
    <submittedName>
        <fullName evidence="5">(pine wood nematode) hypothetical protein</fullName>
    </submittedName>
</protein>
<feature type="compositionally biased region" description="Basic residues" evidence="3">
    <location>
        <begin position="136"/>
        <end position="153"/>
    </location>
</feature>
<dbReference type="InterPro" id="IPR003582">
    <property type="entry name" value="ShKT_dom"/>
</dbReference>
<evidence type="ECO:0000313" key="5">
    <source>
        <dbReference type="EMBL" id="CAD5228087.1"/>
    </source>
</evidence>